<keyword evidence="2" id="KW-1185">Reference proteome</keyword>
<evidence type="ECO:0000313" key="1">
    <source>
        <dbReference type="EMBL" id="KAF5384246.1"/>
    </source>
</evidence>
<name>A0A8H5M887_9AGAR</name>
<dbReference type="EMBL" id="JAACJP010000005">
    <property type="protein sequence ID" value="KAF5384246.1"/>
    <property type="molecule type" value="Genomic_DNA"/>
</dbReference>
<proteinExistence type="predicted"/>
<dbReference type="OrthoDB" id="5362978at2759"/>
<dbReference type="AlphaFoldDB" id="A0A8H5M887"/>
<accession>A0A8H5M887</accession>
<evidence type="ECO:0000313" key="2">
    <source>
        <dbReference type="Proteomes" id="UP000565441"/>
    </source>
</evidence>
<comment type="caution">
    <text evidence="1">The sequence shown here is derived from an EMBL/GenBank/DDBJ whole genome shotgun (WGS) entry which is preliminary data.</text>
</comment>
<gene>
    <name evidence="1" type="ORF">D9615_003415</name>
</gene>
<organism evidence="1 2">
    <name type="scientific">Tricholomella constricta</name>
    <dbReference type="NCBI Taxonomy" id="117010"/>
    <lineage>
        <taxon>Eukaryota</taxon>
        <taxon>Fungi</taxon>
        <taxon>Dikarya</taxon>
        <taxon>Basidiomycota</taxon>
        <taxon>Agaricomycotina</taxon>
        <taxon>Agaricomycetes</taxon>
        <taxon>Agaricomycetidae</taxon>
        <taxon>Agaricales</taxon>
        <taxon>Tricholomatineae</taxon>
        <taxon>Lyophyllaceae</taxon>
        <taxon>Tricholomella</taxon>
    </lineage>
</organism>
<sequence>MIWPEYVNRNFQGPPINDNEADYHGAYNKLLHYLFPPESDFIVTPGHLHSSNSSNSDGTDISFEVSIGNKLPVFILQSRASRCMDYISTRQAADLHIRQRMGDLAEYCPIPRLHAVSAIGNNLCFYHLTTEHVAPEIIPLAIPQHLTKSTDTAPVTQWDCEIPSVEGERRLQKVVDEIKAMTM</sequence>
<dbReference type="Proteomes" id="UP000565441">
    <property type="component" value="Unassembled WGS sequence"/>
</dbReference>
<protein>
    <submittedName>
        <fullName evidence="1">Uncharacterized protein</fullName>
    </submittedName>
</protein>
<reference evidence="1 2" key="1">
    <citation type="journal article" date="2020" name="ISME J.">
        <title>Uncovering the hidden diversity of litter-decomposition mechanisms in mushroom-forming fungi.</title>
        <authorList>
            <person name="Floudas D."/>
            <person name="Bentzer J."/>
            <person name="Ahren D."/>
            <person name="Johansson T."/>
            <person name="Persson P."/>
            <person name="Tunlid A."/>
        </authorList>
    </citation>
    <scope>NUCLEOTIDE SEQUENCE [LARGE SCALE GENOMIC DNA]</scope>
    <source>
        <strain evidence="1 2">CBS 661.87</strain>
    </source>
</reference>